<sequence length="539" mass="60678">MTSSRLDNVQNILLMGIFAFLIVTVPTNWIQFPDSGYYLATSENMLNGLGYWFNGYPNLQYYPGTSTVIAIPLFLFGLNFTLLQGFMALISLTGVFLISRYYPTKDYGLVGFFTPLLVLSSSIFSIQIYALLSDALFLTLSMIALVLWREYDKSKSYKMLWLCALVVALAPLVRLQGLFLIGAFGLSLLVNVFTSSSEKRTKLLIEALIIGILVMSPFALWTLRNYMLHSPDTFNMANNYFFGLEGLSIYAKGLQGDVSAEHVSSVWEFVYLRTTLFMGGLFESWYGGMSQLSRTIVTLFMLTISALGLKPWARRASKIELIYVGISLLYLAKGILAAKNLHIVYRYWVPMLPFIIIIMGLGISKLVNLSVFGKWRIVPRTAGMLLATLLLITGSLNLTDHITQSEKYEIEAQAVARLTEFAQQNLPQDAVVATVDWGILPRALQRQSYQVLNDPSFIQTVTRMAKYQTKYLVTYGKFARMNDPAKAMIAAYTELFDKQFSVFDDKPNTQIEVYKVDIDRLASEILKDQITTGADQIEG</sequence>
<evidence type="ECO:0000256" key="4">
    <source>
        <dbReference type="ARBA" id="ARBA00022679"/>
    </source>
</evidence>
<dbReference type="RefSeq" id="WP_343859610.1">
    <property type="nucleotide sequence ID" value="NZ_BAAAFD010000005.1"/>
</dbReference>
<keyword evidence="2" id="KW-1003">Cell membrane</keyword>
<keyword evidence="10" id="KW-1185">Reference proteome</keyword>
<feature type="transmembrane region" description="Helical" evidence="8">
    <location>
        <begin position="203"/>
        <end position="223"/>
    </location>
</feature>
<reference evidence="9 10" key="1">
    <citation type="journal article" date="2019" name="Int. J. Syst. Evol. Microbiol.">
        <title>The Global Catalogue of Microorganisms (GCM) 10K type strain sequencing project: providing services to taxonomists for standard genome sequencing and annotation.</title>
        <authorList>
            <consortium name="The Broad Institute Genomics Platform"/>
            <consortium name="The Broad Institute Genome Sequencing Center for Infectious Disease"/>
            <person name="Wu L."/>
            <person name="Ma J."/>
        </authorList>
    </citation>
    <scope>NUCLEOTIDE SEQUENCE [LARGE SCALE GENOMIC DNA]</scope>
    <source>
        <strain evidence="9 10">JCM 15896</strain>
    </source>
</reference>
<evidence type="ECO:0000256" key="8">
    <source>
        <dbReference type="SAM" id="Phobius"/>
    </source>
</evidence>
<evidence type="ECO:0000256" key="6">
    <source>
        <dbReference type="ARBA" id="ARBA00022989"/>
    </source>
</evidence>
<evidence type="ECO:0000256" key="5">
    <source>
        <dbReference type="ARBA" id="ARBA00022692"/>
    </source>
</evidence>
<feature type="transmembrane region" description="Helical" evidence="8">
    <location>
        <begin position="12"/>
        <end position="32"/>
    </location>
</feature>
<evidence type="ECO:0000256" key="1">
    <source>
        <dbReference type="ARBA" id="ARBA00004651"/>
    </source>
</evidence>
<feature type="transmembrane region" description="Helical" evidence="8">
    <location>
        <begin position="160"/>
        <end position="183"/>
    </location>
</feature>
<organism evidence="9 10">
    <name type="scientific">Aliiglaciecola litoralis</name>
    <dbReference type="NCBI Taxonomy" id="582857"/>
    <lineage>
        <taxon>Bacteria</taxon>
        <taxon>Pseudomonadati</taxon>
        <taxon>Pseudomonadota</taxon>
        <taxon>Gammaproteobacteria</taxon>
        <taxon>Alteromonadales</taxon>
        <taxon>Alteromonadaceae</taxon>
        <taxon>Aliiglaciecola</taxon>
    </lineage>
</organism>
<keyword evidence="5 8" id="KW-0812">Transmembrane</keyword>
<evidence type="ECO:0008006" key="11">
    <source>
        <dbReference type="Google" id="ProtNLM"/>
    </source>
</evidence>
<accession>A0ABN1LJZ8</accession>
<feature type="transmembrane region" description="Helical" evidence="8">
    <location>
        <begin position="292"/>
        <end position="309"/>
    </location>
</feature>
<name>A0ABN1LJZ8_9ALTE</name>
<dbReference type="InterPro" id="IPR050297">
    <property type="entry name" value="LipidA_mod_glycosyltrf_83"/>
</dbReference>
<dbReference type="Proteomes" id="UP001500359">
    <property type="component" value="Unassembled WGS sequence"/>
</dbReference>
<dbReference type="PANTHER" id="PTHR33908">
    <property type="entry name" value="MANNOSYLTRANSFERASE YKCB-RELATED"/>
    <property type="match status" value="1"/>
</dbReference>
<comment type="caution">
    <text evidence="9">The sequence shown here is derived from an EMBL/GenBank/DDBJ whole genome shotgun (WGS) entry which is preliminary data.</text>
</comment>
<keyword evidence="3" id="KW-0328">Glycosyltransferase</keyword>
<dbReference type="PANTHER" id="PTHR33908:SF11">
    <property type="entry name" value="MEMBRANE PROTEIN"/>
    <property type="match status" value="1"/>
</dbReference>
<dbReference type="EMBL" id="BAAAFD010000005">
    <property type="protein sequence ID" value="GAA0856949.1"/>
    <property type="molecule type" value="Genomic_DNA"/>
</dbReference>
<feature type="transmembrane region" description="Helical" evidence="8">
    <location>
        <begin position="85"/>
        <end position="103"/>
    </location>
</feature>
<proteinExistence type="predicted"/>
<feature type="transmembrane region" description="Helical" evidence="8">
    <location>
        <begin position="321"/>
        <end position="341"/>
    </location>
</feature>
<evidence type="ECO:0000313" key="9">
    <source>
        <dbReference type="EMBL" id="GAA0856949.1"/>
    </source>
</evidence>
<keyword evidence="7 8" id="KW-0472">Membrane</keyword>
<evidence type="ECO:0000256" key="2">
    <source>
        <dbReference type="ARBA" id="ARBA00022475"/>
    </source>
</evidence>
<comment type="subcellular location">
    <subcellularLocation>
        <location evidence="1">Cell membrane</location>
        <topology evidence="1">Multi-pass membrane protein</topology>
    </subcellularLocation>
</comment>
<keyword evidence="6 8" id="KW-1133">Transmembrane helix</keyword>
<feature type="transmembrane region" description="Helical" evidence="8">
    <location>
        <begin position="347"/>
        <end position="369"/>
    </location>
</feature>
<keyword evidence="4" id="KW-0808">Transferase</keyword>
<feature type="transmembrane region" description="Helical" evidence="8">
    <location>
        <begin position="381"/>
        <end position="398"/>
    </location>
</feature>
<gene>
    <name evidence="9" type="ORF">GCM10009114_20790</name>
</gene>
<evidence type="ECO:0000256" key="3">
    <source>
        <dbReference type="ARBA" id="ARBA00022676"/>
    </source>
</evidence>
<evidence type="ECO:0000313" key="10">
    <source>
        <dbReference type="Proteomes" id="UP001500359"/>
    </source>
</evidence>
<evidence type="ECO:0000256" key="7">
    <source>
        <dbReference type="ARBA" id="ARBA00023136"/>
    </source>
</evidence>
<protein>
    <recommendedName>
        <fullName evidence="11">Glycosyltransferase RgtA/B/C/D-like domain-containing protein</fullName>
    </recommendedName>
</protein>